<organism evidence="1">
    <name type="scientific">marine sediment metagenome</name>
    <dbReference type="NCBI Taxonomy" id="412755"/>
    <lineage>
        <taxon>unclassified sequences</taxon>
        <taxon>metagenomes</taxon>
        <taxon>ecological metagenomes</taxon>
    </lineage>
</organism>
<feature type="non-terminal residue" evidence="1">
    <location>
        <position position="1"/>
    </location>
</feature>
<dbReference type="EMBL" id="BARS01034855">
    <property type="protein sequence ID" value="GAG26666.1"/>
    <property type="molecule type" value="Genomic_DNA"/>
</dbReference>
<protein>
    <submittedName>
        <fullName evidence="1">Uncharacterized protein</fullName>
    </submittedName>
</protein>
<comment type="caution">
    <text evidence="1">The sequence shown here is derived from an EMBL/GenBank/DDBJ whole genome shotgun (WGS) entry which is preliminary data.</text>
</comment>
<proteinExistence type="predicted"/>
<evidence type="ECO:0000313" key="1">
    <source>
        <dbReference type="EMBL" id="GAG26666.1"/>
    </source>
</evidence>
<dbReference type="AlphaFoldDB" id="X0XNX4"/>
<name>X0XNX4_9ZZZZ</name>
<sequence length="29" mass="3291">GLKEIAEKFDVGTSVVSKICRYETHIYGF</sequence>
<accession>X0XNX4</accession>
<reference evidence="1" key="1">
    <citation type="journal article" date="2014" name="Front. Microbiol.">
        <title>High frequency of phylogenetically diverse reductive dehalogenase-homologous genes in deep subseafloor sedimentary metagenomes.</title>
        <authorList>
            <person name="Kawai M."/>
            <person name="Futagami T."/>
            <person name="Toyoda A."/>
            <person name="Takaki Y."/>
            <person name="Nishi S."/>
            <person name="Hori S."/>
            <person name="Arai W."/>
            <person name="Tsubouchi T."/>
            <person name="Morono Y."/>
            <person name="Uchiyama I."/>
            <person name="Ito T."/>
            <person name="Fujiyama A."/>
            <person name="Inagaki F."/>
            <person name="Takami H."/>
        </authorList>
    </citation>
    <scope>NUCLEOTIDE SEQUENCE</scope>
    <source>
        <strain evidence="1">Expedition CK06-06</strain>
    </source>
</reference>
<gene>
    <name evidence="1" type="ORF">S01H1_53798</name>
</gene>